<feature type="signal peptide" evidence="1">
    <location>
        <begin position="1"/>
        <end position="21"/>
    </location>
</feature>
<gene>
    <name evidence="2" type="ORF">J8TS2_33300</name>
</gene>
<protein>
    <submittedName>
        <fullName evidence="2">Uncharacterized protein</fullName>
    </submittedName>
</protein>
<feature type="chain" id="PRO_5046457287" evidence="1">
    <location>
        <begin position="22"/>
        <end position="93"/>
    </location>
</feature>
<reference evidence="2 3" key="1">
    <citation type="submission" date="2021-03" db="EMBL/GenBank/DDBJ databases">
        <title>Antimicrobial resistance genes in bacteria isolated from Japanese honey, and their potential for conferring macrolide and lincosamide resistance in the American foulbrood pathogen Paenibacillus larvae.</title>
        <authorList>
            <person name="Okamoto M."/>
            <person name="Kumagai M."/>
            <person name="Kanamori H."/>
            <person name="Takamatsu D."/>
        </authorList>
    </citation>
    <scope>NUCLEOTIDE SEQUENCE [LARGE SCALE GENOMIC DNA]</scope>
    <source>
        <strain evidence="2 3">J8TS2</strain>
    </source>
</reference>
<organism evidence="2 3">
    <name type="scientific">Lederbergia ruris</name>
    <dbReference type="NCBI Taxonomy" id="217495"/>
    <lineage>
        <taxon>Bacteria</taxon>
        <taxon>Bacillati</taxon>
        <taxon>Bacillota</taxon>
        <taxon>Bacilli</taxon>
        <taxon>Bacillales</taxon>
        <taxon>Bacillaceae</taxon>
        <taxon>Lederbergia</taxon>
    </lineage>
</organism>
<dbReference type="EMBL" id="BORB01000034">
    <property type="protein sequence ID" value="GIN59011.1"/>
    <property type="molecule type" value="Genomic_DNA"/>
</dbReference>
<dbReference type="RefSeq" id="WP_212967002.1">
    <property type="nucleotide sequence ID" value="NZ_BORB01000034.1"/>
</dbReference>
<sequence>MKKMSLFLLMFVLFSSPFIYGSPIPVQACSCAKLPGVEEELEQSKAVFSGEVINIKEKVNTSGYRYKSVLLQVHHIWKGVKESQVIIWWRLWV</sequence>
<keyword evidence="3" id="KW-1185">Reference proteome</keyword>
<evidence type="ECO:0000313" key="3">
    <source>
        <dbReference type="Proteomes" id="UP000679950"/>
    </source>
</evidence>
<keyword evidence="1" id="KW-0732">Signal</keyword>
<accession>A0ABQ4KNF2</accession>
<evidence type="ECO:0000256" key="1">
    <source>
        <dbReference type="SAM" id="SignalP"/>
    </source>
</evidence>
<evidence type="ECO:0000313" key="2">
    <source>
        <dbReference type="EMBL" id="GIN59011.1"/>
    </source>
</evidence>
<comment type="caution">
    <text evidence="2">The sequence shown here is derived from an EMBL/GenBank/DDBJ whole genome shotgun (WGS) entry which is preliminary data.</text>
</comment>
<name>A0ABQ4KNF2_9BACI</name>
<dbReference type="Proteomes" id="UP000679950">
    <property type="component" value="Unassembled WGS sequence"/>
</dbReference>
<proteinExistence type="predicted"/>